<dbReference type="Gene3D" id="3.40.50.1000">
    <property type="entry name" value="HAD superfamily/HAD-like"/>
    <property type="match status" value="1"/>
</dbReference>
<dbReference type="EMBL" id="LNVX01000344">
    <property type="protein sequence ID" value="OEG70411.1"/>
    <property type="molecule type" value="Genomic_DNA"/>
</dbReference>
<dbReference type="PANTHER" id="PTHR18901:SF38">
    <property type="entry name" value="PSEUDOURIDINE-5'-PHOSPHATASE"/>
    <property type="match status" value="1"/>
</dbReference>
<dbReference type="SFLD" id="SFLDG01129">
    <property type="entry name" value="C1.5:_HAD__Beta-PGM__Phosphata"/>
    <property type="match status" value="1"/>
</dbReference>
<dbReference type="InterPro" id="IPR023214">
    <property type="entry name" value="HAD_sf"/>
</dbReference>
<comment type="caution">
    <text evidence="1">The sequence shown here is derived from an EMBL/GenBank/DDBJ whole genome shotgun (WGS) entry which is preliminary data.</text>
</comment>
<dbReference type="SUPFAM" id="SSF56784">
    <property type="entry name" value="HAD-like"/>
    <property type="match status" value="1"/>
</dbReference>
<reference evidence="1 2" key="1">
    <citation type="submission" date="2015-11" db="EMBL/GenBank/DDBJ databases">
        <title>Evidence for parallel genomic evolution in an endosymbiosis of termite gut flagellates.</title>
        <authorList>
            <person name="Zheng H."/>
        </authorList>
    </citation>
    <scope>NUCLEOTIDE SEQUENCE [LARGE SCALE GENOMIC DNA]</scope>
    <source>
        <strain evidence="1 2">CET450</strain>
    </source>
</reference>
<dbReference type="InterPro" id="IPR041492">
    <property type="entry name" value="HAD_2"/>
</dbReference>
<dbReference type="NCBIfam" id="TIGR01509">
    <property type="entry name" value="HAD-SF-IA-v3"/>
    <property type="match status" value="1"/>
</dbReference>
<evidence type="ECO:0000313" key="1">
    <source>
        <dbReference type="EMBL" id="OEG70411.1"/>
    </source>
</evidence>
<evidence type="ECO:0008006" key="3">
    <source>
        <dbReference type="Google" id="ProtNLM"/>
    </source>
</evidence>
<accession>A0A1E5IJ17</accession>
<dbReference type="AlphaFoldDB" id="A0A1E5IJ17"/>
<dbReference type="PANTHER" id="PTHR18901">
    <property type="entry name" value="2-DEOXYGLUCOSE-6-PHOSPHATE PHOSPHATASE 2"/>
    <property type="match status" value="1"/>
</dbReference>
<evidence type="ECO:0000313" key="2">
    <source>
        <dbReference type="Proteomes" id="UP000095237"/>
    </source>
</evidence>
<organism evidence="1 2">
    <name type="scientific">Endomicrobium trichonymphae</name>
    <dbReference type="NCBI Taxonomy" id="1408204"/>
    <lineage>
        <taxon>Bacteria</taxon>
        <taxon>Pseudomonadati</taxon>
        <taxon>Elusimicrobiota</taxon>
        <taxon>Endomicrobiia</taxon>
        <taxon>Endomicrobiales</taxon>
        <taxon>Endomicrobiaceae</taxon>
        <taxon>Candidatus Endomicrobiellum</taxon>
    </lineage>
</organism>
<name>A0A1E5IJ17_ENDTX</name>
<dbReference type="SFLD" id="SFLDS00003">
    <property type="entry name" value="Haloacid_Dehalogenase"/>
    <property type="match status" value="1"/>
</dbReference>
<dbReference type="InterPro" id="IPR006439">
    <property type="entry name" value="HAD-SF_hydro_IA"/>
</dbReference>
<keyword evidence="2" id="KW-1185">Reference proteome</keyword>
<dbReference type="Pfam" id="PF13419">
    <property type="entry name" value="HAD_2"/>
    <property type="match status" value="1"/>
</dbReference>
<dbReference type="PRINTS" id="PR00413">
    <property type="entry name" value="HADHALOGNASE"/>
</dbReference>
<dbReference type="Gene3D" id="1.10.150.240">
    <property type="entry name" value="Putative phosphatase, domain 2"/>
    <property type="match status" value="1"/>
</dbReference>
<protein>
    <recommendedName>
        <fullName evidence="3">Beta-phosphoglucomutase</fullName>
    </recommendedName>
</protein>
<sequence>MKNKQMNKKLKKFRTKSFKAVLFDMDGIIVDSMSYHFISWFEVLKQYDVRINPMVIFEMEGIKWDKVIKLAFKQSGIPLFKQATQKICKKREEIFNQYFKRYIFTGIPEFIKSLKNKNVLVGLVTGSTLKEAQKMLPEDIYKLFDTIVTGDGVKRGKPYPDPYLAAAKNLKVLSKECIVIENAPYGIKSAKTAKMYCCAIATSLSGDLLSKADIIFNTHRDLYKYFESH</sequence>
<dbReference type="InterPro" id="IPR023198">
    <property type="entry name" value="PGP-like_dom2"/>
</dbReference>
<proteinExistence type="predicted"/>
<dbReference type="Proteomes" id="UP000095237">
    <property type="component" value="Unassembled WGS sequence"/>
</dbReference>
<gene>
    <name evidence="1" type="ORF">ATZ36_01035</name>
</gene>
<dbReference type="NCBIfam" id="TIGR01549">
    <property type="entry name" value="HAD-SF-IA-v1"/>
    <property type="match status" value="1"/>
</dbReference>
<dbReference type="SFLD" id="SFLDG01135">
    <property type="entry name" value="C1.5.6:_HAD__Beta-PGM__Phospha"/>
    <property type="match status" value="1"/>
</dbReference>
<dbReference type="InterPro" id="IPR036412">
    <property type="entry name" value="HAD-like_sf"/>
</dbReference>